<dbReference type="InterPro" id="IPR032466">
    <property type="entry name" value="Metal_Hydrolase"/>
</dbReference>
<dbReference type="GO" id="GO:0050480">
    <property type="term" value="F:imidazolonepropionase activity"/>
    <property type="evidence" value="ECO:0007669"/>
    <property type="project" value="UniProtKB-UniRule"/>
</dbReference>
<feature type="binding site" evidence="7">
    <location>
        <position position="251"/>
    </location>
    <ligand>
        <name>4-imidazolone-5-propanoate</name>
        <dbReference type="ChEBI" id="CHEBI:77893"/>
    </ligand>
</feature>
<feature type="binding site" evidence="7">
    <location>
        <position position="324"/>
    </location>
    <ligand>
        <name>N-formimidoyl-L-glutamate</name>
        <dbReference type="ChEBI" id="CHEBI:58928"/>
    </ligand>
</feature>
<dbReference type="Gene3D" id="3.20.20.140">
    <property type="entry name" value="Metal-dependent hydrolases"/>
    <property type="match status" value="1"/>
</dbReference>
<comment type="catalytic activity">
    <reaction evidence="7">
        <text>4-imidazolone-5-propanoate + H2O = N-formimidoyl-L-glutamate</text>
        <dbReference type="Rhea" id="RHEA:23660"/>
        <dbReference type="ChEBI" id="CHEBI:15377"/>
        <dbReference type="ChEBI" id="CHEBI:58928"/>
        <dbReference type="ChEBI" id="CHEBI:77893"/>
        <dbReference type="EC" id="3.5.2.7"/>
    </reaction>
</comment>
<evidence type="ECO:0000259" key="8">
    <source>
        <dbReference type="Pfam" id="PF01979"/>
    </source>
</evidence>
<feature type="binding site" evidence="7">
    <location>
        <position position="84"/>
    </location>
    <ligand>
        <name>Fe(3+)</name>
        <dbReference type="ChEBI" id="CHEBI:29034"/>
    </ligand>
</feature>
<comment type="cofactor">
    <cofactor evidence="7">
        <name>Zn(2+)</name>
        <dbReference type="ChEBI" id="CHEBI:29105"/>
    </cofactor>
    <cofactor evidence="7">
        <name>Fe(3+)</name>
        <dbReference type="ChEBI" id="CHEBI:29034"/>
    </cofactor>
    <text evidence="7">Binds 1 zinc or iron ion per subunit.</text>
</comment>
<feature type="binding site" evidence="7">
    <location>
        <position position="184"/>
    </location>
    <ligand>
        <name>4-imidazolone-5-propanoate</name>
        <dbReference type="ChEBI" id="CHEBI:77893"/>
    </ligand>
</feature>
<proteinExistence type="inferred from homology"/>
<feature type="binding site" evidence="7">
    <location>
        <position position="322"/>
    </location>
    <ligand>
        <name>Fe(3+)</name>
        <dbReference type="ChEBI" id="CHEBI:29034"/>
    </ligand>
</feature>
<dbReference type="GO" id="GO:0008270">
    <property type="term" value="F:zinc ion binding"/>
    <property type="evidence" value="ECO:0007669"/>
    <property type="project" value="UniProtKB-UniRule"/>
</dbReference>
<dbReference type="InterPro" id="IPR005920">
    <property type="entry name" value="HutI"/>
</dbReference>
<evidence type="ECO:0000256" key="5">
    <source>
        <dbReference type="ARBA" id="ARBA00022833"/>
    </source>
</evidence>
<feature type="binding site" evidence="7">
    <location>
        <position position="82"/>
    </location>
    <ligand>
        <name>Zn(2+)</name>
        <dbReference type="ChEBI" id="CHEBI:29105"/>
    </ligand>
</feature>
<reference evidence="9 10" key="1">
    <citation type="submission" date="2016-03" db="EMBL/GenBank/DDBJ databases">
        <authorList>
            <person name="Ploux O."/>
        </authorList>
    </citation>
    <scope>NUCLEOTIDE SEQUENCE [LARGE SCALE GENOMIC DNA]</scope>
    <source>
        <strain evidence="9 10">BER2</strain>
    </source>
</reference>
<keyword evidence="4 7" id="KW-0369">Histidine metabolism</keyword>
<feature type="binding site" evidence="7">
    <location>
        <position position="91"/>
    </location>
    <ligand>
        <name>4-imidazolone-5-propanoate</name>
        <dbReference type="ChEBI" id="CHEBI:77893"/>
    </ligand>
</feature>
<dbReference type="GO" id="GO:0019557">
    <property type="term" value="P:L-histidine catabolic process to glutamate and formate"/>
    <property type="evidence" value="ECO:0007669"/>
    <property type="project" value="UniProtKB-UniPathway"/>
</dbReference>
<comment type="caution">
    <text evidence="9">The sequence shown here is derived from an EMBL/GenBank/DDBJ whole genome shotgun (WGS) entry which is preliminary data.</text>
</comment>
<keyword evidence="2 7" id="KW-0479">Metal-binding</keyword>
<dbReference type="PANTHER" id="PTHR42752:SF1">
    <property type="entry name" value="IMIDAZOLONEPROPIONASE-RELATED"/>
    <property type="match status" value="1"/>
</dbReference>
<dbReference type="PANTHER" id="PTHR42752">
    <property type="entry name" value="IMIDAZOLONEPROPIONASE"/>
    <property type="match status" value="1"/>
</dbReference>
<dbReference type="NCBIfam" id="TIGR01224">
    <property type="entry name" value="hutI"/>
    <property type="match status" value="1"/>
</dbReference>
<dbReference type="Proteomes" id="UP000075391">
    <property type="component" value="Unassembled WGS sequence"/>
</dbReference>
<dbReference type="InterPro" id="IPR006680">
    <property type="entry name" value="Amidohydro-rel"/>
</dbReference>
<feature type="binding site" evidence="7">
    <location>
        <position position="154"/>
    </location>
    <ligand>
        <name>N-formimidoyl-L-glutamate</name>
        <dbReference type="ChEBI" id="CHEBI:58928"/>
    </ligand>
</feature>
<dbReference type="UniPathway" id="UPA00379">
    <property type="reaction ID" value="UER00551"/>
</dbReference>
<feature type="binding site" evidence="7">
    <location>
        <position position="327"/>
    </location>
    <ligand>
        <name>4-imidazolone-5-propanoate</name>
        <dbReference type="ChEBI" id="CHEBI:77893"/>
    </ligand>
</feature>
<gene>
    <name evidence="7" type="primary">hutI</name>
    <name evidence="9" type="ORF">AZI85_05935</name>
</gene>
<keyword evidence="6 7" id="KW-0408">Iron</keyword>
<dbReference type="AlphaFoldDB" id="A0A150WFJ6"/>
<dbReference type="RefSeq" id="WP_063243914.1">
    <property type="nucleotide sequence ID" value="NZ_LUKF01000016.1"/>
</dbReference>
<evidence type="ECO:0000256" key="6">
    <source>
        <dbReference type="ARBA" id="ARBA00023004"/>
    </source>
</evidence>
<feature type="binding site" evidence="7">
    <location>
        <position position="82"/>
    </location>
    <ligand>
        <name>Fe(3+)</name>
        <dbReference type="ChEBI" id="CHEBI:29034"/>
    </ligand>
</feature>
<dbReference type="SUPFAM" id="SSF51338">
    <property type="entry name" value="Composite domain of metallo-dependent hydrolases"/>
    <property type="match status" value="1"/>
</dbReference>
<dbReference type="EC" id="3.5.2.7" evidence="1 7"/>
<comment type="similarity">
    <text evidence="7">Belongs to the metallo-dependent hydrolases superfamily. HutI family.</text>
</comment>
<comment type="pathway">
    <text evidence="7">Amino-acid degradation; L-histidine degradation into L-glutamate; N-formimidoyl-L-glutamate from L-histidine: step 3/3.</text>
</comment>
<feature type="binding site" evidence="7">
    <location>
        <position position="248"/>
    </location>
    <ligand>
        <name>Fe(3+)</name>
        <dbReference type="ChEBI" id="CHEBI:29034"/>
    </ligand>
</feature>
<dbReference type="Gene3D" id="2.30.40.10">
    <property type="entry name" value="Urease, subunit C, domain 1"/>
    <property type="match status" value="1"/>
</dbReference>
<comment type="subcellular location">
    <subcellularLocation>
        <location evidence="7">Cytoplasm</location>
    </subcellularLocation>
</comment>
<keyword evidence="5 7" id="KW-0862">Zinc</keyword>
<evidence type="ECO:0000256" key="7">
    <source>
        <dbReference type="HAMAP-Rule" id="MF_00372"/>
    </source>
</evidence>
<dbReference type="InterPro" id="IPR011059">
    <property type="entry name" value="Metal-dep_hydrolase_composite"/>
</dbReference>
<evidence type="ECO:0000256" key="2">
    <source>
        <dbReference type="ARBA" id="ARBA00022723"/>
    </source>
</evidence>
<feature type="binding site" evidence="7">
    <location>
        <position position="322"/>
    </location>
    <ligand>
        <name>Zn(2+)</name>
        <dbReference type="ChEBI" id="CHEBI:29105"/>
    </ligand>
</feature>
<dbReference type="GO" id="GO:0019556">
    <property type="term" value="P:L-histidine catabolic process to glutamate and formamide"/>
    <property type="evidence" value="ECO:0007669"/>
    <property type="project" value="UniProtKB-UniRule"/>
</dbReference>
<dbReference type="GO" id="GO:0005506">
    <property type="term" value="F:iron ion binding"/>
    <property type="evidence" value="ECO:0007669"/>
    <property type="project" value="UniProtKB-UniRule"/>
</dbReference>
<keyword evidence="3 7" id="KW-0378">Hydrolase</keyword>
<accession>A0A150WFJ6</accession>
<organism evidence="9 10">
    <name type="scientific">Bdellovibrio bacteriovorus</name>
    <dbReference type="NCBI Taxonomy" id="959"/>
    <lineage>
        <taxon>Bacteria</taxon>
        <taxon>Pseudomonadati</taxon>
        <taxon>Bdellovibrionota</taxon>
        <taxon>Bdellovibrionia</taxon>
        <taxon>Bdellovibrionales</taxon>
        <taxon>Pseudobdellovibrionaceae</taxon>
        <taxon>Bdellovibrio</taxon>
    </lineage>
</organism>
<name>A0A150WFJ6_BDEBC</name>
<dbReference type="HAMAP" id="MF_00372">
    <property type="entry name" value="HutI"/>
    <property type="match status" value="1"/>
</dbReference>
<feature type="binding site" evidence="7">
    <location>
        <position position="326"/>
    </location>
    <ligand>
        <name>N-formimidoyl-L-glutamate</name>
        <dbReference type="ChEBI" id="CHEBI:58928"/>
    </ligand>
</feature>
<feature type="binding site" evidence="7">
    <location>
        <position position="154"/>
    </location>
    <ligand>
        <name>4-imidazolone-5-propanoate</name>
        <dbReference type="ChEBI" id="CHEBI:77893"/>
    </ligand>
</feature>
<evidence type="ECO:0000256" key="1">
    <source>
        <dbReference type="ARBA" id="ARBA00012864"/>
    </source>
</evidence>
<dbReference type="Pfam" id="PF01979">
    <property type="entry name" value="Amidohydro_1"/>
    <property type="match status" value="1"/>
</dbReference>
<keyword evidence="7" id="KW-0963">Cytoplasm</keyword>
<dbReference type="OrthoDB" id="5288479at2"/>
<feature type="domain" description="Amidohydrolase-related" evidence="8">
    <location>
        <begin position="73"/>
        <end position="407"/>
    </location>
</feature>
<evidence type="ECO:0000313" key="9">
    <source>
        <dbReference type="EMBL" id="KYG61762.1"/>
    </source>
</evidence>
<evidence type="ECO:0000256" key="3">
    <source>
        <dbReference type="ARBA" id="ARBA00022801"/>
    </source>
</evidence>
<sequence length="413" mass="45364">MGILLKNISTLLTLQGASAKGGRHVQEEDLSIQTNASVLLEKDRIAWVGPHKKLPKEWSRKKNLKEIDMKGLTVLPGFVECHTHLIFAGDRAAEFEMRNQGVSYQEIAARGGGILSTMKKTRSAKVSELAKEGQDRANHFISQGVTTVEIKSGYALNLKDELKMLEAANAIKNLRTVCTFLGAHALPPEFKTYEEYLNFLGDKVLPMVKKKKLARRVDVFIEKGFFPKAESEAYLRKAQEMGFEILIHADQMSLSGGSDVAVRLGALSGDHLLQVTDKEIQALAKSEVTCVLLPAADLYTKTNYPRARDMIAAGARVALATDFNPGTSPTQDLNLVGLLARLEMKMTLPEVIGAYTVGAAHALNLQQEVGSIEVGKSADILCIEKDWRTLFYSVGDAPKKMVFSRGKKVFSSL</sequence>
<protein>
    <recommendedName>
        <fullName evidence="1 7">Imidazolonepropionase</fullName>
        <ecNumber evidence="1 7">3.5.2.7</ecNumber>
    </recommendedName>
    <alternativeName>
        <fullName evidence="7">Imidazolone-5-propionate hydrolase</fullName>
    </alternativeName>
</protein>
<feature type="binding site" evidence="7">
    <location>
        <position position="84"/>
    </location>
    <ligand>
        <name>Zn(2+)</name>
        <dbReference type="ChEBI" id="CHEBI:29105"/>
    </ligand>
</feature>
<evidence type="ECO:0000313" key="10">
    <source>
        <dbReference type="Proteomes" id="UP000075391"/>
    </source>
</evidence>
<feature type="binding site" evidence="7">
    <location>
        <position position="248"/>
    </location>
    <ligand>
        <name>Zn(2+)</name>
        <dbReference type="ChEBI" id="CHEBI:29105"/>
    </ligand>
</feature>
<evidence type="ECO:0000256" key="4">
    <source>
        <dbReference type="ARBA" id="ARBA00022808"/>
    </source>
</evidence>
<dbReference type="GO" id="GO:0005737">
    <property type="term" value="C:cytoplasm"/>
    <property type="evidence" value="ECO:0007669"/>
    <property type="project" value="UniProtKB-SubCell"/>
</dbReference>
<dbReference type="EMBL" id="LUKF01000016">
    <property type="protein sequence ID" value="KYG61762.1"/>
    <property type="molecule type" value="Genomic_DNA"/>
</dbReference>
<dbReference type="SUPFAM" id="SSF51556">
    <property type="entry name" value="Metallo-dependent hydrolases"/>
    <property type="match status" value="1"/>
</dbReference>
<comment type="function">
    <text evidence="7">Catalyzes the hydrolytic cleavage of the carbon-nitrogen bond in imidazolone-5-propanoate to yield N-formimidoyl-L-glutamate. It is the third step in the universal histidine degradation pathway.</text>
</comment>